<protein>
    <submittedName>
        <fullName evidence="1">Uncharacterized protein</fullName>
    </submittedName>
</protein>
<sequence>MAFPQDMCYLNRLFFSTKLVVGPRYKHAKHNTIKNARFFTLSDPDVQPMPSHTLSLHKNGSALNPLAQPQNEFQYYNRYTKYHPRTRICPQFLPHKNTPSIDKLLFTVTSTNQS</sequence>
<evidence type="ECO:0000313" key="1">
    <source>
        <dbReference type="EMBL" id="KAL2513574.1"/>
    </source>
</evidence>
<proteinExistence type="predicted"/>
<dbReference type="EMBL" id="JBFOLJ010000008">
    <property type="protein sequence ID" value="KAL2513574.1"/>
    <property type="molecule type" value="Genomic_DNA"/>
</dbReference>
<name>A0ABD1TLG4_9LAMI</name>
<dbReference type="Proteomes" id="UP001604277">
    <property type="component" value="Unassembled WGS sequence"/>
</dbReference>
<accession>A0ABD1TLG4</accession>
<dbReference type="AlphaFoldDB" id="A0ABD1TLG4"/>
<keyword evidence="2" id="KW-1185">Reference proteome</keyword>
<reference evidence="2" key="1">
    <citation type="submission" date="2024-07" db="EMBL/GenBank/DDBJ databases">
        <title>Two chromosome-level genome assemblies of Korean endemic species Abeliophyllum distichum and Forsythia ovata (Oleaceae).</title>
        <authorList>
            <person name="Jang H."/>
        </authorList>
    </citation>
    <scope>NUCLEOTIDE SEQUENCE [LARGE SCALE GENOMIC DNA]</scope>
</reference>
<organism evidence="1 2">
    <name type="scientific">Forsythia ovata</name>
    <dbReference type="NCBI Taxonomy" id="205694"/>
    <lineage>
        <taxon>Eukaryota</taxon>
        <taxon>Viridiplantae</taxon>
        <taxon>Streptophyta</taxon>
        <taxon>Embryophyta</taxon>
        <taxon>Tracheophyta</taxon>
        <taxon>Spermatophyta</taxon>
        <taxon>Magnoliopsida</taxon>
        <taxon>eudicotyledons</taxon>
        <taxon>Gunneridae</taxon>
        <taxon>Pentapetalae</taxon>
        <taxon>asterids</taxon>
        <taxon>lamiids</taxon>
        <taxon>Lamiales</taxon>
        <taxon>Oleaceae</taxon>
        <taxon>Forsythieae</taxon>
        <taxon>Forsythia</taxon>
    </lineage>
</organism>
<gene>
    <name evidence="1" type="ORF">Fot_27545</name>
</gene>
<comment type="caution">
    <text evidence="1">The sequence shown here is derived from an EMBL/GenBank/DDBJ whole genome shotgun (WGS) entry which is preliminary data.</text>
</comment>
<evidence type="ECO:0000313" key="2">
    <source>
        <dbReference type="Proteomes" id="UP001604277"/>
    </source>
</evidence>